<evidence type="ECO:0000256" key="1">
    <source>
        <dbReference type="SAM" id="MobiDB-lite"/>
    </source>
</evidence>
<evidence type="ECO:0000313" key="3">
    <source>
        <dbReference type="Proteomes" id="UP000786811"/>
    </source>
</evidence>
<feature type="region of interest" description="Disordered" evidence="1">
    <location>
        <begin position="153"/>
        <end position="187"/>
    </location>
</feature>
<sequence>MKYSYKIDSIKALKEISQMTKEALTNTLNKVEIFPHTGCYLNEASLRALQISNVNNWRGLINGLFVQIYGNHLKYMSVKGSRGNISIDKKIMMGIYKLAKSIDTNLQWETFQDCVGKLCSNKRRKGTQKEEKNKKINQIIIDTATTITEPIVHNPEVSHPPQLLPPKKRKIQNQRSEQYHQNKMVSG</sequence>
<feature type="compositionally biased region" description="Polar residues" evidence="1">
    <location>
        <begin position="173"/>
        <end position="187"/>
    </location>
</feature>
<comment type="caution">
    <text evidence="2">The sequence shown here is derived from an EMBL/GenBank/DDBJ whole genome shotgun (WGS) entry which is preliminary data.</text>
</comment>
<dbReference type="EMBL" id="CAJNRD030001123">
    <property type="protein sequence ID" value="CAG5103235.1"/>
    <property type="molecule type" value="Genomic_DNA"/>
</dbReference>
<dbReference type="Proteomes" id="UP000786811">
    <property type="component" value="Unassembled WGS sequence"/>
</dbReference>
<protein>
    <submittedName>
        <fullName evidence="2">Uncharacterized protein</fullName>
    </submittedName>
</protein>
<proteinExistence type="predicted"/>
<name>A0A8J2MY71_COTCN</name>
<dbReference type="AlphaFoldDB" id="A0A8J2MY71"/>
<keyword evidence="3" id="KW-1185">Reference proteome</keyword>
<accession>A0A8J2MY71</accession>
<dbReference type="OrthoDB" id="7699097at2759"/>
<reference evidence="2" key="1">
    <citation type="submission" date="2021-04" db="EMBL/GenBank/DDBJ databases">
        <authorList>
            <person name="Chebbi M.A.C M."/>
        </authorList>
    </citation>
    <scope>NUCLEOTIDE SEQUENCE</scope>
</reference>
<organism evidence="2 3">
    <name type="scientific">Cotesia congregata</name>
    <name type="common">Parasitoid wasp</name>
    <name type="synonym">Apanteles congregatus</name>
    <dbReference type="NCBI Taxonomy" id="51543"/>
    <lineage>
        <taxon>Eukaryota</taxon>
        <taxon>Metazoa</taxon>
        <taxon>Ecdysozoa</taxon>
        <taxon>Arthropoda</taxon>
        <taxon>Hexapoda</taxon>
        <taxon>Insecta</taxon>
        <taxon>Pterygota</taxon>
        <taxon>Neoptera</taxon>
        <taxon>Endopterygota</taxon>
        <taxon>Hymenoptera</taxon>
        <taxon>Apocrita</taxon>
        <taxon>Ichneumonoidea</taxon>
        <taxon>Braconidae</taxon>
        <taxon>Microgastrinae</taxon>
        <taxon>Cotesia</taxon>
    </lineage>
</organism>
<gene>
    <name evidence="2" type="ORF">HICCMSTLAB_LOCUS11408</name>
</gene>
<evidence type="ECO:0000313" key="2">
    <source>
        <dbReference type="EMBL" id="CAG5103235.1"/>
    </source>
</evidence>